<comment type="caution">
    <text evidence="1">The sequence shown here is derived from an EMBL/GenBank/DDBJ whole genome shotgun (WGS) entry which is preliminary data.</text>
</comment>
<gene>
    <name evidence="1" type="ORF">V5O48_019163</name>
</gene>
<evidence type="ECO:0000313" key="1">
    <source>
        <dbReference type="EMBL" id="KAL0562915.1"/>
    </source>
</evidence>
<name>A0ABR3EJ88_9AGAR</name>
<proteinExistence type="predicted"/>
<sequence>MMTTGARWDTMDDFCNSWNWRKVVGTEENLLKKLVKAVSEAVVHYRAFEVLNEGIQTHHASEVAQWKDMIHAWEADTSKPCPYEVATTKRYLTIAKIKKDLADEEHRREAAGINTLEVAISGMIIEGLEIEEA</sequence>
<organism evidence="1 2">
    <name type="scientific">Marasmius crinis-equi</name>
    <dbReference type="NCBI Taxonomy" id="585013"/>
    <lineage>
        <taxon>Eukaryota</taxon>
        <taxon>Fungi</taxon>
        <taxon>Dikarya</taxon>
        <taxon>Basidiomycota</taxon>
        <taxon>Agaricomycotina</taxon>
        <taxon>Agaricomycetes</taxon>
        <taxon>Agaricomycetidae</taxon>
        <taxon>Agaricales</taxon>
        <taxon>Marasmiineae</taxon>
        <taxon>Marasmiaceae</taxon>
        <taxon>Marasmius</taxon>
    </lineage>
</organism>
<reference evidence="1 2" key="1">
    <citation type="submission" date="2024-02" db="EMBL/GenBank/DDBJ databases">
        <title>A draft genome for the cacao thread blight pathogen Marasmius crinis-equi.</title>
        <authorList>
            <person name="Cohen S.P."/>
            <person name="Baruah I.K."/>
            <person name="Amoako-Attah I."/>
            <person name="Bukari Y."/>
            <person name="Meinhardt L.W."/>
            <person name="Bailey B.A."/>
        </authorList>
    </citation>
    <scope>NUCLEOTIDE SEQUENCE [LARGE SCALE GENOMIC DNA]</scope>
    <source>
        <strain evidence="1 2">GH-76</strain>
    </source>
</reference>
<feature type="non-terminal residue" evidence="1">
    <location>
        <position position="133"/>
    </location>
</feature>
<keyword evidence="2" id="KW-1185">Reference proteome</keyword>
<protein>
    <submittedName>
        <fullName evidence="1">Uncharacterized protein</fullName>
    </submittedName>
</protein>
<dbReference type="Proteomes" id="UP001465976">
    <property type="component" value="Unassembled WGS sequence"/>
</dbReference>
<accession>A0ABR3EJ88</accession>
<evidence type="ECO:0000313" key="2">
    <source>
        <dbReference type="Proteomes" id="UP001465976"/>
    </source>
</evidence>
<dbReference type="EMBL" id="JBAHYK010004248">
    <property type="protein sequence ID" value="KAL0562915.1"/>
    <property type="molecule type" value="Genomic_DNA"/>
</dbReference>